<dbReference type="Proteomes" id="UP000006753">
    <property type="component" value="Unassembled WGS sequence"/>
</dbReference>
<dbReference type="KEGG" id="mbe:MBM_07015"/>
<evidence type="ECO:0000313" key="2">
    <source>
        <dbReference type="EMBL" id="EKD14804.1"/>
    </source>
</evidence>
<protein>
    <submittedName>
        <fullName evidence="2">Uncharacterized protein</fullName>
    </submittedName>
</protein>
<feature type="compositionally biased region" description="Polar residues" evidence="1">
    <location>
        <begin position="111"/>
        <end position="125"/>
    </location>
</feature>
<accession>K1XQD8</accession>
<dbReference type="OrthoDB" id="5409998at2759"/>
<dbReference type="OMA" id="QADGMDF"/>
<sequence length="360" mass="38580">MAPNPPLDILQSMINGILIETGKALRSSNKDGARNPTNVNTRLKTFIPSATENFHQALDDLESDIVRAKAVLLRDLEEIRSKRIALENPEPILDADQETKLEKSKSRDTTLEPSINESANGSAPSPNVMIKQEVGNKSPEKQTLSEPQRAVPEFKSKPQPSEDVELSPRPIPAVSANEAIPDSKPVSLGIDTKSAAPGSDSAPGTADLQNSAVDSLFDIPEGDNTADSKVDFDQMDFAFQDSSATQTQQATQTQHTSQAQTANFDLSTFGTQDFNMTDLNASANPAQGNANASSQDKQVDAFAMASSADGDNSRNLNLDVEMAGAEDSVFDDIFFNDDEAGIGGQGEMQHGDFDDAFFGI</sequence>
<dbReference type="InParanoid" id="K1XQD8"/>
<evidence type="ECO:0000256" key="1">
    <source>
        <dbReference type="SAM" id="MobiDB-lite"/>
    </source>
</evidence>
<proteinExistence type="predicted"/>
<dbReference type="EMBL" id="JH921444">
    <property type="protein sequence ID" value="EKD14804.1"/>
    <property type="molecule type" value="Genomic_DNA"/>
</dbReference>
<dbReference type="HOGENOM" id="CLU_814074_0_0_1"/>
<dbReference type="eggNOG" id="ENOG502SWGH">
    <property type="taxonomic scope" value="Eukaryota"/>
</dbReference>
<name>K1XQD8_MARBU</name>
<feature type="region of interest" description="Disordered" evidence="1">
    <location>
        <begin position="95"/>
        <end position="225"/>
    </location>
</feature>
<organism evidence="2 3">
    <name type="scientific">Marssonina brunnea f. sp. multigermtubi (strain MB_m1)</name>
    <name type="common">Marssonina leaf spot fungus</name>
    <dbReference type="NCBI Taxonomy" id="1072389"/>
    <lineage>
        <taxon>Eukaryota</taxon>
        <taxon>Fungi</taxon>
        <taxon>Dikarya</taxon>
        <taxon>Ascomycota</taxon>
        <taxon>Pezizomycotina</taxon>
        <taxon>Leotiomycetes</taxon>
        <taxon>Helotiales</taxon>
        <taxon>Drepanopezizaceae</taxon>
        <taxon>Drepanopeziza</taxon>
    </lineage>
</organism>
<reference evidence="2 3" key="1">
    <citation type="journal article" date="2012" name="BMC Genomics">
        <title>Sequencing the genome of Marssonina brunnea reveals fungus-poplar co-evolution.</title>
        <authorList>
            <person name="Zhu S."/>
            <person name="Cao Y.-Z."/>
            <person name="Jiang C."/>
            <person name="Tan B.-Y."/>
            <person name="Wang Z."/>
            <person name="Feng S."/>
            <person name="Zhang L."/>
            <person name="Su X.-H."/>
            <person name="Brejova B."/>
            <person name="Vinar T."/>
            <person name="Xu M."/>
            <person name="Wang M.-X."/>
            <person name="Zhang S.-G."/>
            <person name="Huang M.-R."/>
            <person name="Wu R."/>
            <person name="Zhou Y."/>
        </authorList>
    </citation>
    <scope>NUCLEOTIDE SEQUENCE [LARGE SCALE GENOMIC DNA]</scope>
    <source>
        <strain evidence="2 3">MB_m1</strain>
    </source>
</reference>
<dbReference type="GeneID" id="18762950"/>
<feature type="compositionally biased region" description="Basic and acidic residues" evidence="1">
    <location>
        <begin position="97"/>
        <end position="110"/>
    </location>
</feature>
<evidence type="ECO:0000313" key="3">
    <source>
        <dbReference type="Proteomes" id="UP000006753"/>
    </source>
</evidence>
<dbReference type="AlphaFoldDB" id="K1XQD8"/>
<keyword evidence="3" id="KW-1185">Reference proteome</keyword>
<gene>
    <name evidence="2" type="ORF">MBM_07015</name>
</gene>